<sequence length="87" mass="9822">MTVGITGLSPRAAAARWEGTDKETVHRALLQLVRRQQQEPVTMDELMEILKELHTRGFPLFDNSAASPQGEEDLSARLYAWCRLLLS</sequence>
<reference evidence="1 2" key="1">
    <citation type="journal article" date="2020" name="Genome Biol. Evol.">
        <title>A new high-quality draft genome assembly of the Chinese cordyceps Ophiocordyceps sinensis.</title>
        <authorList>
            <person name="Shu R."/>
            <person name="Zhang J."/>
            <person name="Meng Q."/>
            <person name="Zhang H."/>
            <person name="Zhou G."/>
            <person name="Li M."/>
            <person name="Wu P."/>
            <person name="Zhao Y."/>
            <person name="Chen C."/>
            <person name="Qin Q."/>
        </authorList>
    </citation>
    <scope>NUCLEOTIDE SEQUENCE [LARGE SCALE GENOMIC DNA]</scope>
    <source>
        <strain evidence="1 2">IOZ07</strain>
    </source>
</reference>
<comment type="caution">
    <text evidence="1">The sequence shown here is derived from an EMBL/GenBank/DDBJ whole genome shotgun (WGS) entry which is preliminary data.</text>
</comment>
<evidence type="ECO:0000313" key="2">
    <source>
        <dbReference type="Proteomes" id="UP000557566"/>
    </source>
</evidence>
<proteinExistence type="predicted"/>
<dbReference type="OrthoDB" id="425555at2759"/>
<gene>
    <name evidence="1" type="ORF">G6O67_006804</name>
</gene>
<dbReference type="Proteomes" id="UP000557566">
    <property type="component" value="Unassembled WGS sequence"/>
</dbReference>
<accession>A0A8H4PL85</accession>
<name>A0A8H4PL85_9HYPO</name>
<evidence type="ECO:0000313" key="1">
    <source>
        <dbReference type="EMBL" id="KAF4506752.1"/>
    </source>
</evidence>
<organism evidence="1 2">
    <name type="scientific">Ophiocordyceps sinensis</name>
    <dbReference type="NCBI Taxonomy" id="72228"/>
    <lineage>
        <taxon>Eukaryota</taxon>
        <taxon>Fungi</taxon>
        <taxon>Dikarya</taxon>
        <taxon>Ascomycota</taxon>
        <taxon>Pezizomycotina</taxon>
        <taxon>Sordariomycetes</taxon>
        <taxon>Hypocreomycetidae</taxon>
        <taxon>Hypocreales</taxon>
        <taxon>Ophiocordycipitaceae</taxon>
        <taxon>Ophiocordyceps</taxon>
    </lineage>
</organism>
<dbReference type="EMBL" id="JAAVMX010000007">
    <property type="protein sequence ID" value="KAF4506752.1"/>
    <property type="molecule type" value="Genomic_DNA"/>
</dbReference>
<dbReference type="AlphaFoldDB" id="A0A8H4PL85"/>
<keyword evidence="2" id="KW-1185">Reference proteome</keyword>
<protein>
    <submittedName>
        <fullName evidence="1">Uncharacterized protein</fullName>
    </submittedName>
</protein>